<evidence type="ECO:0000256" key="2">
    <source>
        <dbReference type="ARBA" id="ARBA00003444"/>
    </source>
</evidence>
<sequence>MEHGGNLHDAKARFPKAPEPWIDLSTGINPRAYPVPPLDPEIFHRLPSPQQVRACERIAAQAYGVGDPECLVAAAGSQALIGLLPRLRPPGRVAIIGPTYSEHELSWSRHGHRVLSMADLDAALAAQADVIVVVNPNNPDGRVIPSQRLADAAQLLATRGGWLVIDEAFADLEPGHSVAGGSLANTIVLRSVGKAYGLAGLRLGFAVAWPAQAQAIRDNLGPWAVSGPALALGSQALADQAWLSAERSRLSRASHRLDALLHRAGFELIGGTCLFRLARHEVAAQYFERLAGCGIWVRSFAFDPALLRFGIPKEEEWNRLEKAISD</sequence>
<evidence type="ECO:0000256" key="7">
    <source>
        <dbReference type="ARBA" id="ARBA00022898"/>
    </source>
</evidence>
<comment type="pathway">
    <text evidence="3">Cofactor biosynthesis; adenosylcobalamin biosynthesis.</text>
</comment>
<dbReference type="InterPro" id="IPR005860">
    <property type="entry name" value="CobD"/>
</dbReference>
<organism evidence="13 14">
    <name type="scientific">Microvirga puerhi</name>
    <dbReference type="NCBI Taxonomy" id="2876078"/>
    <lineage>
        <taxon>Bacteria</taxon>
        <taxon>Pseudomonadati</taxon>
        <taxon>Pseudomonadota</taxon>
        <taxon>Alphaproteobacteria</taxon>
        <taxon>Hyphomicrobiales</taxon>
        <taxon>Methylobacteriaceae</taxon>
        <taxon>Microvirga</taxon>
    </lineage>
</organism>
<keyword evidence="14" id="KW-1185">Reference proteome</keyword>
<dbReference type="PANTHER" id="PTHR42885">
    <property type="entry name" value="HISTIDINOL-PHOSPHATE AMINOTRANSFERASE-RELATED"/>
    <property type="match status" value="1"/>
</dbReference>
<evidence type="ECO:0000256" key="6">
    <source>
        <dbReference type="ARBA" id="ARBA00022573"/>
    </source>
</evidence>
<dbReference type="InterPro" id="IPR015424">
    <property type="entry name" value="PyrdxlP-dep_Trfase"/>
</dbReference>
<gene>
    <name evidence="13" type="primary">cobD</name>
    <name evidence="13" type="ORF">K9B37_13335</name>
</gene>
<evidence type="ECO:0000256" key="9">
    <source>
        <dbReference type="ARBA" id="ARBA00029996"/>
    </source>
</evidence>
<dbReference type="InterPro" id="IPR004839">
    <property type="entry name" value="Aminotransferase_I/II_large"/>
</dbReference>
<dbReference type="Gene3D" id="3.90.1150.10">
    <property type="entry name" value="Aspartate Aminotransferase, domain 1"/>
    <property type="match status" value="1"/>
</dbReference>
<comment type="caution">
    <text evidence="13">The sequence shown here is derived from an EMBL/GenBank/DDBJ whole genome shotgun (WGS) entry which is preliminary data.</text>
</comment>
<reference evidence="13 14" key="1">
    <citation type="submission" date="2021-09" db="EMBL/GenBank/DDBJ databases">
        <title>The complete genome sequence of a new microorganism.</title>
        <authorList>
            <person name="Zi Z."/>
        </authorList>
    </citation>
    <scope>NUCLEOTIDE SEQUENCE [LARGE SCALE GENOMIC DNA]</scope>
    <source>
        <strain evidence="13 14">WGZ8</strain>
    </source>
</reference>
<evidence type="ECO:0000259" key="12">
    <source>
        <dbReference type="Pfam" id="PF00155"/>
    </source>
</evidence>
<evidence type="ECO:0000256" key="5">
    <source>
        <dbReference type="ARBA" id="ARBA00016004"/>
    </source>
</evidence>
<dbReference type="InterPro" id="IPR015422">
    <property type="entry name" value="PyrdxlP-dep_Trfase_small"/>
</dbReference>
<dbReference type="EMBL" id="JAIRBM010000009">
    <property type="protein sequence ID" value="MBZ6077260.1"/>
    <property type="molecule type" value="Genomic_DNA"/>
</dbReference>
<name>A0ABS7VQ72_9HYPH</name>
<dbReference type="Proteomes" id="UP000704176">
    <property type="component" value="Unassembled WGS sequence"/>
</dbReference>
<accession>A0ABS7VQ72</accession>
<dbReference type="CDD" id="cd00609">
    <property type="entry name" value="AAT_like"/>
    <property type="match status" value="1"/>
</dbReference>
<dbReference type="EC" id="4.1.1.81" evidence="4"/>
<dbReference type="Pfam" id="PF00155">
    <property type="entry name" value="Aminotran_1_2"/>
    <property type="match status" value="1"/>
</dbReference>
<keyword evidence="8 13" id="KW-0456">Lyase</keyword>
<evidence type="ECO:0000256" key="11">
    <source>
        <dbReference type="ARBA" id="ARBA00048531"/>
    </source>
</evidence>
<dbReference type="InterPro" id="IPR004838">
    <property type="entry name" value="NHTrfase_class1_PyrdxlP-BS"/>
</dbReference>
<keyword evidence="6" id="KW-0169">Cobalamin biosynthesis</keyword>
<comment type="catalytic activity">
    <reaction evidence="11">
        <text>O-phospho-L-threonine + H(+) = (R)-1-aminopropan-2-yl phosphate + CO2</text>
        <dbReference type="Rhea" id="RHEA:11492"/>
        <dbReference type="ChEBI" id="CHEBI:15378"/>
        <dbReference type="ChEBI" id="CHEBI:16526"/>
        <dbReference type="ChEBI" id="CHEBI:58563"/>
        <dbReference type="ChEBI" id="CHEBI:58675"/>
        <dbReference type="EC" id="4.1.1.81"/>
    </reaction>
</comment>
<feature type="domain" description="Aminotransferase class I/classII large" evidence="12">
    <location>
        <begin position="66"/>
        <end position="320"/>
    </location>
</feature>
<keyword evidence="7" id="KW-0663">Pyridoxal phosphate</keyword>
<evidence type="ECO:0000313" key="13">
    <source>
        <dbReference type="EMBL" id="MBZ6077260.1"/>
    </source>
</evidence>
<dbReference type="Gene3D" id="3.40.640.10">
    <property type="entry name" value="Type I PLP-dependent aspartate aminotransferase-like (Major domain)"/>
    <property type="match status" value="1"/>
</dbReference>
<dbReference type="GO" id="GO:0048472">
    <property type="term" value="F:threonine-phosphate decarboxylase activity"/>
    <property type="evidence" value="ECO:0007669"/>
    <property type="project" value="UniProtKB-EC"/>
</dbReference>
<evidence type="ECO:0000313" key="14">
    <source>
        <dbReference type="Proteomes" id="UP000704176"/>
    </source>
</evidence>
<evidence type="ECO:0000256" key="1">
    <source>
        <dbReference type="ARBA" id="ARBA00001933"/>
    </source>
</evidence>
<dbReference type="SUPFAM" id="SSF53383">
    <property type="entry name" value="PLP-dependent transferases"/>
    <property type="match status" value="1"/>
</dbReference>
<evidence type="ECO:0000256" key="3">
    <source>
        <dbReference type="ARBA" id="ARBA00004953"/>
    </source>
</evidence>
<dbReference type="InterPro" id="IPR015421">
    <property type="entry name" value="PyrdxlP-dep_Trfase_major"/>
</dbReference>
<dbReference type="PROSITE" id="PS00105">
    <property type="entry name" value="AA_TRANSFER_CLASS_1"/>
    <property type="match status" value="1"/>
</dbReference>
<evidence type="ECO:0000256" key="10">
    <source>
        <dbReference type="ARBA" id="ARBA00031658"/>
    </source>
</evidence>
<comment type="function">
    <text evidence="2">Decarboxylates L-threonine-O-3-phosphate to yield (R)-1-amino-2-propanol O-2-phosphate, the precursor for the linkage between the nucleotide loop and the corrin ring in cobalamin.</text>
</comment>
<dbReference type="PANTHER" id="PTHR42885:SF1">
    <property type="entry name" value="THREONINE-PHOSPHATE DECARBOXYLASE"/>
    <property type="match status" value="1"/>
</dbReference>
<evidence type="ECO:0000256" key="4">
    <source>
        <dbReference type="ARBA" id="ARBA00012285"/>
    </source>
</evidence>
<protein>
    <recommendedName>
        <fullName evidence="5">8-amino-7-oxononanoate synthase</fullName>
        <ecNumber evidence="4">4.1.1.81</ecNumber>
    </recommendedName>
    <alternativeName>
        <fullName evidence="10">Alpha-oxoamine synthase</fullName>
    </alternativeName>
    <alternativeName>
        <fullName evidence="9">L-threonine-O-3-phosphate decarboxylase</fullName>
    </alternativeName>
</protein>
<evidence type="ECO:0000256" key="8">
    <source>
        <dbReference type="ARBA" id="ARBA00023239"/>
    </source>
</evidence>
<proteinExistence type="predicted"/>
<dbReference type="NCBIfam" id="TIGR01140">
    <property type="entry name" value="L_thr_O3P_dcar"/>
    <property type="match status" value="1"/>
</dbReference>
<comment type="cofactor">
    <cofactor evidence="1">
        <name>pyridoxal 5'-phosphate</name>
        <dbReference type="ChEBI" id="CHEBI:597326"/>
    </cofactor>
</comment>